<evidence type="ECO:0000256" key="1">
    <source>
        <dbReference type="SAM" id="Phobius"/>
    </source>
</evidence>
<feature type="transmembrane region" description="Helical" evidence="1">
    <location>
        <begin position="79"/>
        <end position="104"/>
    </location>
</feature>
<dbReference type="EMBL" id="JBGFUD010002780">
    <property type="protein sequence ID" value="MFH4977997.1"/>
    <property type="molecule type" value="Genomic_DNA"/>
</dbReference>
<organism evidence="2 3">
    <name type="scientific">Gnathostoma spinigerum</name>
    <dbReference type="NCBI Taxonomy" id="75299"/>
    <lineage>
        <taxon>Eukaryota</taxon>
        <taxon>Metazoa</taxon>
        <taxon>Ecdysozoa</taxon>
        <taxon>Nematoda</taxon>
        <taxon>Chromadorea</taxon>
        <taxon>Rhabditida</taxon>
        <taxon>Spirurina</taxon>
        <taxon>Gnathostomatomorpha</taxon>
        <taxon>Gnathostomatoidea</taxon>
        <taxon>Gnathostomatidae</taxon>
        <taxon>Gnathostoma</taxon>
    </lineage>
</organism>
<reference evidence="2 3" key="1">
    <citation type="submission" date="2024-08" db="EMBL/GenBank/DDBJ databases">
        <title>Gnathostoma spinigerum genome.</title>
        <authorList>
            <person name="Gonzalez-Bertolin B."/>
            <person name="Monzon S."/>
            <person name="Zaballos A."/>
            <person name="Jimenez P."/>
            <person name="Dekumyoy P."/>
            <person name="Varona S."/>
            <person name="Cuesta I."/>
            <person name="Sumanam S."/>
            <person name="Adisakwattana P."/>
            <person name="Gasser R.B."/>
            <person name="Hernandez-Gonzalez A."/>
            <person name="Young N.D."/>
            <person name="Perteguer M.J."/>
        </authorList>
    </citation>
    <scope>NUCLEOTIDE SEQUENCE [LARGE SCALE GENOMIC DNA]</scope>
    <source>
        <strain evidence="2">AL3</strain>
        <tissue evidence="2">Liver</tissue>
    </source>
</reference>
<dbReference type="AlphaFoldDB" id="A0ABD6EFF4"/>
<keyword evidence="1" id="KW-0812">Transmembrane</keyword>
<feature type="transmembrane region" description="Helical" evidence="1">
    <location>
        <begin position="143"/>
        <end position="170"/>
    </location>
</feature>
<keyword evidence="3" id="KW-1185">Reference proteome</keyword>
<evidence type="ECO:0000313" key="3">
    <source>
        <dbReference type="Proteomes" id="UP001608902"/>
    </source>
</evidence>
<gene>
    <name evidence="2" type="ORF">AB6A40_004706</name>
</gene>
<name>A0ABD6EFF4_9BILA</name>
<proteinExistence type="predicted"/>
<dbReference type="Proteomes" id="UP001608902">
    <property type="component" value="Unassembled WGS sequence"/>
</dbReference>
<protein>
    <submittedName>
        <fullName evidence="2">Uncharacterized protein</fullName>
    </submittedName>
</protein>
<comment type="caution">
    <text evidence="2">The sequence shown here is derived from an EMBL/GenBank/DDBJ whole genome shotgun (WGS) entry which is preliminary data.</text>
</comment>
<sequence>MADAFVCLRRSAIAIAVWNLLYCLIQMIIFGWQVKYVRDRKWELENRRILPDGSIGFQARFPGLYTIYSESPERRRINALFAIALTNLVLSFVHFLLTISLLIGSIMRRPNLVWPWLFSAIPIVVMSTIYSVIWWSGDVWGELLIMSVVEFVMSLTINGVCIVIIIFFFFRLKGWLTSVQTNSKSDNKMLFTTHGASWLRSDYNSNISDPRSFTARKAVLPRHSIDGRPRGFATKPRSFSKSVQPANSRLIASKNQYGARRVSRARPSYSSAYCIGSIYGRQSFPCRGVKLPHEMVHRHSYVPYYPLIRSDEHRSTSLK</sequence>
<dbReference type="PANTHER" id="PTHR36694">
    <property type="entry name" value="PASIFLORA 1, ISOFORM A-RELATED"/>
    <property type="match status" value="1"/>
</dbReference>
<feature type="transmembrane region" description="Helical" evidence="1">
    <location>
        <begin position="116"/>
        <end position="137"/>
    </location>
</feature>
<accession>A0ABD6EFF4</accession>
<feature type="transmembrane region" description="Helical" evidence="1">
    <location>
        <begin position="12"/>
        <end position="32"/>
    </location>
</feature>
<evidence type="ECO:0000313" key="2">
    <source>
        <dbReference type="EMBL" id="MFH4977997.1"/>
    </source>
</evidence>
<keyword evidence="1" id="KW-1133">Transmembrane helix</keyword>
<keyword evidence="1" id="KW-0472">Membrane</keyword>
<dbReference type="PANTHER" id="PTHR36694:SF8">
    <property type="entry name" value="MARVEL DOMAIN-CONTAINING PROTEIN"/>
    <property type="match status" value="1"/>
</dbReference>